<organism evidence="3 4">
    <name type="scientific">Janthinobacterium agaricidamnosum NBRC 102515 = DSM 9628</name>
    <dbReference type="NCBI Taxonomy" id="1349767"/>
    <lineage>
        <taxon>Bacteria</taxon>
        <taxon>Pseudomonadati</taxon>
        <taxon>Pseudomonadota</taxon>
        <taxon>Betaproteobacteria</taxon>
        <taxon>Burkholderiales</taxon>
        <taxon>Oxalobacteraceae</taxon>
        <taxon>Janthinobacterium</taxon>
    </lineage>
</organism>
<dbReference type="Pfam" id="PF12706">
    <property type="entry name" value="Lactamase_B_2"/>
    <property type="match status" value="1"/>
</dbReference>
<proteinExistence type="predicted"/>
<dbReference type="EC" id="2.5.1.55" evidence="3"/>
<dbReference type="PANTHER" id="PTHR43546">
    <property type="entry name" value="UPF0173 METAL-DEPENDENT HYDROLASE MJ1163-RELATED"/>
    <property type="match status" value="1"/>
</dbReference>
<evidence type="ECO:0000259" key="1">
    <source>
        <dbReference type="Pfam" id="PF12706"/>
    </source>
</evidence>
<dbReference type="Proteomes" id="UP000027604">
    <property type="component" value="Chromosome I"/>
</dbReference>
<keyword evidence="3" id="KW-0808">Transferase</keyword>
<dbReference type="Gene3D" id="3.60.15.10">
    <property type="entry name" value="Ribonuclease Z/Hydroxyacylglutathione hydrolase-like"/>
    <property type="match status" value="1"/>
</dbReference>
<dbReference type="STRING" id="1349767.GJA_1390"/>
<dbReference type="SUPFAM" id="SSF56281">
    <property type="entry name" value="Metallo-hydrolase/oxidoreductase"/>
    <property type="match status" value="1"/>
</dbReference>
<dbReference type="AlphaFoldDB" id="W0V3W9"/>
<dbReference type="PATRIC" id="fig|1349767.4.peg.3093"/>
<dbReference type="HOGENOM" id="CLU_516704_0_0_4"/>
<keyword evidence="4" id="KW-1185">Reference proteome</keyword>
<dbReference type="InterPro" id="IPR001279">
    <property type="entry name" value="Metallo-B-lactamas"/>
</dbReference>
<gene>
    <name evidence="3" type="ORF">GJA_1390</name>
</gene>
<feature type="domain" description="Metallo-beta-lactamase" evidence="1">
    <location>
        <begin position="284"/>
        <end position="414"/>
    </location>
</feature>
<name>W0V3W9_9BURK</name>
<dbReference type="InterPro" id="IPR041141">
    <property type="entry name" value="CmlA_N"/>
</dbReference>
<evidence type="ECO:0000313" key="4">
    <source>
        <dbReference type="Proteomes" id="UP000027604"/>
    </source>
</evidence>
<dbReference type="eggNOG" id="COG2220">
    <property type="taxonomic scope" value="Bacteria"/>
</dbReference>
<dbReference type="PANTHER" id="PTHR43546:SF3">
    <property type="entry name" value="UPF0173 METAL-DEPENDENT HYDROLASE MJ1163"/>
    <property type="match status" value="1"/>
</dbReference>
<dbReference type="KEGG" id="jag:GJA_1390"/>
<evidence type="ECO:0000259" key="2">
    <source>
        <dbReference type="Pfam" id="PF18456"/>
    </source>
</evidence>
<dbReference type="Pfam" id="PF18456">
    <property type="entry name" value="CmlA_N"/>
    <property type="match status" value="1"/>
</dbReference>
<reference evidence="3 4" key="1">
    <citation type="journal article" date="2015" name="Genome Announc.">
        <title>Genome Sequence of Mushroom Soft-Rot Pathogen Janthinobacterium agaricidamnosum.</title>
        <authorList>
            <person name="Graupner K."/>
            <person name="Lackner G."/>
            <person name="Hertweck C."/>
        </authorList>
    </citation>
    <scope>NUCLEOTIDE SEQUENCE [LARGE SCALE GENOMIC DNA]</scope>
    <source>
        <strain evidence="4">NBRC 102515 / DSM 9628</strain>
    </source>
</reference>
<dbReference type="GO" id="GO:0008676">
    <property type="term" value="F:3-deoxy-8-phosphooctulonate synthase activity"/>
    <property type="evidence" value="ECO:0007669"/>
    <property type="project" value="UniProtKB-EC"/>
</dbReference>
<evidence type="ECO:0000313" key="3">
    <source>
        <dbReference type="EMBL" id="CDG82043.1"/>
    </source>
</evidence>
<protein>
    <submittedName>
        <fullName evidence="3">2-dehydro-3-deoxyphosphooctonate aldolase</fullName>
        <ecNumber evidence="3">2.5.1.55</ecNumber>
    </submittedName>
</protein>
<dbReference type="InterPro" id="IPR036866">
    <property type="entry name" value="RibonucZ/Hydroxyglut_hydro"/>
</dbReference>
<dbReference type="EMBL" id="HG322949">
    <property type="protein sequence ID" value="CDG82043.1"/>
    <property type="molecule type" value="Genomic_DNA"/>
</dbReference>
<sequence>MNKKIYLKPNVVFEPLINQWYAWTFLVQPATYAMVLKNSQLRIMESFVKAPELHKRSAEKMAGGPFLNGGKEIVAVIEELIASSKVKCTALLELAEAMRELDALLAEKGDGDSLSSLYPEIPAGLRGLVELGYDLSGHPSFRFIESLLYESEYYLPALQSVNGFLASSDTRSFMMSTPRIAQPHMAQIRLPFRDALYDELFASRIDGASPALIDALLVHVEGGDSKREQVEAWFTDTPPEARPASAGRAAGQVRVRYFNHATVLVETDGFSLMTDPIVGYPLEPGSDPFTFADLPERIDYVLLTHNHQDHIVLESLLQLRHRIGTLIVPRSHAGFMQDPSIKLALQACGFERIIEVSEFDTLAVAGGEITALPFLGEHGDLHIASKAAFALKVAGKSMLFAADSNNLQPELYQRAVKIIGRIDTIFLGMECEGAPMSWLYGALLKQPLSRKFDQNRRLNGSDSMRAWPLIQCFGPRQVFVYAMGAEPWLKFISSIDYTEQSLPIVESDKLIERCREHDIWSERLYLKKEISL</sequence>
<dbReference type="InterPro" id="IPR050114">
    <property type="entry name" value="UPF0173_UPF0282_UlaG_hydrolase"/>
</dbReference>
<feature type="domain" description="Diiron non-heme beta-hydroxylase N-terminal" evidence="2">
    <location>
        <begin position="6"/>
        <end position="238"/>
    </location>
</feature>
<accession>W0V3W9</accession>